<name>F6WKJ4_CIOIN</name>
<dbReference type="GO" id="GO:0005813">
    <property type="term" value="C:centrosome"/>
    <property type="evidence" value="ECO:0000318"/>
    <property type="project" value="GO_Central"/>
</dbReference>
<dbReference type="GO" id="GO:0007098">
    <property type="term" value="P:centrosome cycle"/>
    <property type="evidence" value="ECO:0000318"/>
    <property type="project" value="GO_Central"/>
</dbReference>
<dbReference type="Proteomes" id="UP000008144">
    <property type="component" value="Chromosome 7"/>
</dbReference>
<evidence type="ECO:0000313" key="3">
    <source>
        <dbReference type="Proteomes" id="UP000008144"/>
    </source>
</evidence>
<keyword evidence="1" id="KW-0175">Coiled coil</keyword>
<sequence length="569" mass="64928">MKRMWKHIMEVVHNKATVEKVATALELNKFKEDYVEGKAVCRSKEDELDKVSNEIRELEQKLKLKQAEITKSEFEMFSMRKDHTDVNSKNLILVCSIEKLQQQLESVKTNSKSLKKLVSDNAGKQTMSGSNSYAPCLAACAKDLKILAERIPQMVESGLNHKHSENVPKLLWSSAFQFVSKYPAIIISEAMTSLCVQHKNMVSKLISEINMEEDVNTLAQSYTLPSEGKAGVALWLALENYDAKCASEYKEALNHEKNAQRTMTEVDEVITRLKNSSAPEIADRNMLDAEISMVKHKEYLQSLKQSLEDLKLLVEDKTEIQRQHYLREREIKNFGKELVQNSHQIALCSKENLNLRQALLRMQLDAQNQESSLYSTLQPLFSETCQSLKRGISEEIAAFEAAFFDQLCTIQSGEDGKSNKIPVSDLTIHYPMLHPCITGGNTYQRISEFFNGNTVKSCSSLLERIIEDAEIVNKERINRNLLKDLEKISETKVKEIQNLKTKLQEVFEQEISRSIPLIEQGIKCSKHVESEANKLAKAVDNWFEEPGQYQAPWIQQVGENLDHVKQKLL</sequence>
<evidence type="ECO:0000256" key="1">
    <source>
        <dbReference type="SAM" id="Coils"/>
    </source>
</evidence>
<reference evidence="2" key="4">
    <citation type="submission" date="2025-09" db="UniProtKB">
        <authorList>
            <consortium name="Ensembl"/>
        </authorList>
    </citation>
    <scope>IDENTIFICATION</scope>
</reference>
<dbReference type="PANTHER" id="PTHR28588:SF1">
    <property type="entry name" value="HAUS AUGMIN-LIKE COMPLEX SUBUNIT 5"/>
    <property type="match status" value="1"/>
</dbReference>
<dbReference type="HOGENOM" id="CLU_478919_0_0_1"/>
<dbReference type="AlphaFoldDB" id="F6WKJ4"/>
<evidence type="ECO:0000313" key="2">
    <source>
        <dbReference type="Ensembl" id="ENSCINP00000008204.3"/>
    </source>
</evidence>
<keyword evidence="3" id="KW-1185">Reference proteome</keyword>
<proteinExistence type="predicted"/>
<dbReference type="GO" id="GO:0070652">
    <property type="term" value="C:HAUS complex"/>
    <property type="evidence" value="ECO:0000318"/>
    <property type="project" value="GO_Central"/>
</dbReference>
<dbReference type="PANTHER" id="PTHR28588">
    <property type="entry name" value="HAUS AUGMIN-LIKE COMPLEX SUBUNIT 5"/>
    <property type="match status" value="1"/>
</dbReference>
<dbReference type="Ensembl" id="ENSCINT00000008204.3">
    <property type="protein sequence ID" value="ENSCINP00000008204.3"/>
    <property type="gene ID" value="ENSCING00000003990.3"/>
</dbReference>
<dbReference type="Pfam" id="PF14817">
    <property type="entry name" value="HAUS5"/>
    <property type="match status" value="1"/>
</dbReference>
<dbReference type="GO" id="GO:0051225">
    <property type="term" value="P:spindle assembly"/>
    <property type="evidence" value="ECO:0000318"/>
    <property type="project" value="GO_Central"/>
</dbReference>
<reference evidence="2" key="2">
    <citation type="journal article" date="2008" name="Genome Biol.">
        <title>Improved genome assembly and evidence-based global gene model set for the chordate Ciona intestinalis: new insight into intron and operon populations.</title>
        <authorList>
            <person name="Satou Y."/>
            <person name="Mineta K."/>
            <person name="Ogasawara M."/>
            <person name="Sasakura Y."/>
            <person name="Shoguchi E."/>
            <person name="Ueno K."/>
            <person name="Yamada L."/>
            <person name="Matsumoto J."/>
            <person name="Wasserscheid J."/>
            <person name="Dewar K."/>
            <person name="Wiley G.B."/>
            <person name="Macmil S.L."/>
            <person name="Roe B.A."/>
            <person name="Zeller R.W."/>
            <person name="Hastings K.E."/>
            <person name="Lemaire P."/>
            <person name="Lindquist E."/>
            <person name="Endo T."/>
            <person name="Hotta K."/>
            <person name="Inaba K."/>
        </authorList>
    </citation>
    <scope>NUCLEOTIDE SEQUENCE [LARGE SCALE GENOMIC DNA]</scope>
    <source>
        <strain evidence="2">wild type</strain>
    </source>
</reference>
<protein>
    <submittedName>
        <fullName evidence="2">Uncharacterized protein</fullName>
    </submittedName>
</protein>
<reference evidence="3" key="1">
    <citation type="journal article" date="2002" name="Science">
        <title>The draft genome of Ciona intestinalis: insights into chordate and vertebrate origins.</title>
        <authorList>
            <person name="Dehal P."/>
            <person name="Satou Y."/>
            <person name="Campbell R.K."/>
            <person name="Chapman J."/>
            <person name="Degnan B."/>
            <person name="De Tomaso A."/>
            <person name="Davidson B."/>
            <person name="Di Gregorio A."/>
            <person name="Gelpke M."/>
            <person name="Goodstein D.M."/>
            <person name="Harafuji N."/>
            <person name="Hastings K.E."/>
            <person name="Ho I."/>
            <person name="Hotta K."/>
            <person name="Huang W."/>
            <person name="Kawashima T."/>
            <person name="Lemaire P."/>
            <person name="Martinez D."/>
            <person name="Meinertzhagen I.A."/>
            <person name="Necula S."/>
            <person name="Nonaka M."/>
            <person name="Putnam N."/>
            <person name="Rash S."/>
            <person name="Saiga H."/>
            <person name="Satake M."/>
            <person name="Terry A."/>
            <person name="Yamada L."/>
            <person name="Wang H.G."/>
            <person name="Awazu S."/>
            <person name="Azumi K."/>
            <person name="Boore J."/>
            <person name="Branno M."/>
            <person name="Chin-Bow S."/>
            <person name="DeSantis R."/>
            <person name="Doyle S."/>
            <person name="Francino P."/>
            <person name="Keys D.N."/>
            <person name="Haga S."/>
            <person name="Hayashi H."/>
            <person name="Hino K."/>
            <person name="Imai K.S."/>
            <person name="Inaba K."/>
            <person name="Kano S."/>
            <person name="Kobayashi K."/>
            <person name="Kobayashi M."/>
            <person name="Lee B.I."/>
            <person name="Makabe K.W."/>
            <person name="Manohar C."/>
            <person name="Matassi G."/>
            <person name="Medina M."/>
            <person name="Mochizuki Y."/>
            <person name="Mount S."/>
            <person name="Morishita T."/>
            <person name="Miura S."/>
            <person name="Nakayama A."/>
            <person name="Nishizaka S."/>
            <person name="Nomoto H."/>
            <person name="Ohta F."/>
            <person name="Oishi K."/>
            <person name="Rigoutsos I."/>
            <person name="Sano M."/>
            <person name="Sasaki A."/>
            <person name="Sasakura Y."/>
            <person name="Shoguchi E."/>
            <person name="Shin-i T."/>
            <person name="Spagnuolo A."/>
            <person name="Stainier D."/>
            <person name="Suzuki M.M."/>
            <person name="Tassy O."/>
            <person name="Takatori N."/>
            <person name="Tokuoka M."/>
            <person name="Yagi K."/>
            <person name="Yoshizaki F."/>
            <person name="Wada S."/>
            <person name="Zhang C."/>
            <person name="Hyatt P.D."/>
            <person name="Larimer F."/>
            <person name="Detter C."/>
            <person name="Doggett N."/>
            <person name="Glavina T."/>
            <person name="Hawkins T."/>
            <person name="Richardson P."/>
            <person name="Lucas S."/>
            <person name="Kohara Y."/>
            <person name="Levine M."/>
            <person name="Satoh N."/>
            <person name="Rokhsar D.S."/>
        </authorList>
    </citation>
    <scope>NUCLEOTIDE SEQUENCE [LARGE SCALE GENOMIC DNA]</scope>
</reference>
<dbReference type="EMBL" id="EAAA01002339">
    <property type="status" value="NOT_ANNOTATED_CDS"/>
    <property type="molecule type" value="Genomic_DNA"/>
</dbReference>
<organism evidence="2 3">
    <name type="scientific">Ciona intestinalis</name>
    <name type="common">Transparent sea squirt</name>
    <name type="synonym">Ascidia intestinalis</name>
    <dbReference type="NCBI Taxonomy" id="7719"/>
    <lineage>
        <taxon>Eukaryota</taxon>
        <taxon>Metazoa</taxon>
        <taxon>Chordata</taxon>
        <taxon>Tunicata</taxon>
        <taxon>Ascidiacea</taxon>
        <taxon>Phlebobranchia</taxon>
        <taxon>Cionidae</taxon>
        <taxon>Ciona</taxon>
    </lineage>
</organism>
<dbReference type="STRING" id="7719.ENSCINP00000008204"/>
<reference evidence="2" key="3">
    <citation type="submission" date="2025-08" db="UniProtKB">
        <authorList>
            <consortium name="Ensembl"/>
        </authorList>
    </citation>
    <scope>IDENTIFICATION</scope>
</reference>
<feature type="coiled-coil region" evidence="1">
    <location>
        <begin position="41"/>
        <end position="117"/>
    </location>
</feature>
<accession>F6WKJ4</accession>
<dbReference type="GeneTree" id="ENSGT00530000067627"/>
<dbReference type="InterPro" id="IPR029131">
    <property type="entry name" value="HAUS5"/>
</dbReference>
<dbReference type="InParanoid" id="F6WKJ4"/>